<dbReference type="InterPro" id="IPR029039">
    <property type="entry name" value="Flavoprotein-like_sf"/>
</dbReference>
<evidence type="ECO:0000313" key="3">
    <source>
        <dbReference type="Proteomes" id="UP001500503"/>
    </source>
</evidence>
<dbReference type="Pfam" id="PF03358">
    <property type="entry name" value="FMN_red"/>
    <property type="match status" value="1"/>
</dbReference>
<organism evidence="2 3">
    <name type="scientific">Actinoallomurus oryzae</name>
    <dbReference type="NCBI Taxonomy" id="502180"/>
    <lineage>
        <taxon>Bacteria</taxon>
        <taxon>Bacillati</taxon>
        <taxon>Actinomycetota</taxon>
        <taxon>Actinomycetes</taxon>
        <taxon>Streptosporangiales</taxon>
        <taxon>Thermomonosporaceae</taxon>
        <taxon>Actinoallomurus</taxon>
    </lineage>
</organism>
<dbReference type="Proteomes" id="UP001500503">
    <property type="component" value="Unassembled WGS sequence"/>
</dbReference>
<protein>
    <submittedName>
        <fullName evidence="2">NAD(P)H-dependent oxidoreductase</fullName>
    </submittedName>
</protein>
<dbReference type="RefSeq" id="WP_329258908.1">
    <property type="nucleotide sequence ID" value="NZ_BAABHF010000040.1"/>
</dbReference>
<gene>
    <name evidence="2" type="ORF">GCM10023191_065530</name>
</gene>
<dbReference type="Gene3D" id="3.40.50.360">
    <property type="match status" value="1"/>
</dbReference>
<dbReference type="PANTHER" id="PTHR30543:SF21">
    <property type="entry name" value="NAD(P)H-DEPENDENT FMN REDUCTASE LOT6"/>
    <property type="match status" value="1"/>
</dbReference>
<feature type="domain" description="NADPH-dependent FMN reductase-like" evidence="1">
    <location>
        <begin position="3"/>
        <end position="149"/>
    </location>
</feature>
<name>A0ABP8QTF7_9ACTN</name>
<dbReference type="InterPro" id="IPR050712">
    <property type="entry name" value="NAD(P)H-dep_reductase"/>
</dbReference>
<reference evidence="3" key="1">
    <citation type="journal article" date="2019" name="Int. J. Syst. Evol. Microbiol.">
        <title>The Global Catalogue of Microorganisms (GCM) 10K type strain sequencing project: providing services to taxonomists for standard genome sequencing and annotation.</title>
        <authorList>
            <consortium name="The Broad Institute Genomics Platform"/>
            <consortium name="The Broad Institute Genome Sequencing Center for Infectious Disease"/>
            <person name="Wu L."/>
            <person name="Ma J."/>
        </authorList>
    </citation>
    <scope>NUCLEOTIDE SEQUENCE [LARGE SCALE GENOMIC DNA]</scope>
    <source>
        <strain evidence="3">JCM 17933</strain>
    </source>
</reference>
<accession>A0ABP8QTF7</accession>
<keyword evidence="3" id="KW-1185">Reference proteome</keyword>
<dbReference type="InterPro" id="IPR005025">
    <property type="entry name" value="FMN_Rdtase-like_dom"/>
</dbReference>
<comment type="caution">
    <text evidence="2">The sequence shown here is derived from an EMBL/GenBank/DDBJ whole genome shotgun (WGS) entry which is preliminary data.</text>
</comment>
<dbReference type="EMBL" id="BAABHF010000040">
    <property type="protein sequence ID" value="GAA4507293.1"/>
    <property type="molecule type" value="Genomic_DNA"/>
</dbReference>
<sequence length="193" mass="21504">MAKLEIIVASTRPGRVGLPIGQWVEKEAAAHGGFSEVELVDLAEVNLPFMDEPNHPRLRRYTHQHTLDWSAKVAEADAFVFVMPEYNSGINAPLKNALDYLNHEWHYKPVGLVSYGGVSGGVRAAQMVKQVVTTLRMTPILEAVAIPFVAQFFDEEDNLLPNDVMMASAKAMFDELFRVAEALRPLREAAETR</sequence>
<evidence type="ECO:0000259" key="1">
    <source>
        <dbReference type="Pfam" id="PF03358"/>
    </source>
</evidence>
<evidence type="ECO:0000313" key="2">
    <source>
        <dbReference type="EMBL" id="GAA4507293.1"/>
    </source>
</evidence>
<proteinExistence type="predicted"/>
<dbReference type="SUPFAM" id="SSF52218">
    <property type="entry name" value="Flavoproteins"/>
    <property type="match status" value="1"/>
</dbReference>
<dbReference type="PANTHER" id="PTHR30543">
    <property type="entry name" value="CHROMATE REDUCTASE"/>
    <property type="match status" value="1"/>
</dbReference>